<comment type="caution">
    <text evidence="1">The sequence shown here is derived from an EMBL/GenBank/DDBJ whole genome shotgun (WGS) entry which is preliminary data.</text>
</comment>
<dbReference type="EMBL" id="ABCC02000009">
    <property type="protein sequence ID" value="EDP19031.1"/>
    <property type="molecule type" value="Genomic_DNA"/>
</dbReference>
<evidence type="ECO:0000313" key="1">
    <source>
        <dbReference type="EMBL" id="EDP19031.1"/>
    </source>
</evidence>
<reference evidence="1 2" key="1">
    <citation type="submission" date="2007-08" db="EMBL/GenBank/DDBJ databases">
        <authorList>
            <person name="Fulton L."/>
            <person name="Clifton S."/>
            <person name="Fulton B."/>
            <person name="Xu J."/>
            <person name="Minx P."/>
            <person name="Pepin K.H."/>
            <person name="Johnson M."/>
            <person name="Thiruvilangam P."/>
            <person name="Bhonagiri V."/>
            <person name="Nash W.E."/>
            <person name="Mardis E.R."/>
            <person name="Wilson R.K."/>
        </authorList>
    </citation>
    <scope>NUCLEOTIDE SEQUENCE [LARGE SCALE GENOMIC DNA]</scope>
    <source>
        <strain evidence="2">ATCC BAA-613 / DSM 15670 / CCUG 46953 / JCM 12243 / WAL 16351</strain>
    </source>
</reference>
<protein>
    <submittedName>
        <fullName evidence="1">Uncharacterized protein</fullName>
    </submittedName>
</protein>
<name>A8RHP2_ENTBW</name>
<dbReference type="Proteomes" id="UP000005396">
    <property type="component" value="Unassembled WGS sequence"/>
</dbReference>
<dbReference type="AlphaFoldDB" id="A8RHP2"/>
<gene>
    <name evidence="1" type="ORF">CLOBOL_00467</name>
</gene>
<dbReference type="HOGENOM" id="CLU_3214370_0_0_9"/>
<evidence type="ECO:0000313" key="2">
    <source>
        <dbReference type="Proteomes" id="UP000005396"/>
    </source>
</evidence>
<accession>A8RHP2</accession>
<dbReference type="PaxDb" id="411902-CLOBOL_00467"/>
<proteinExistence type="predicted"/>
<reference evidence="1 2" key="2">
    <citation type="submission" date="2007-09" db="EMBL/GenBank/DDBJ databases">
        <title>Draft genome sequence of Clostridium bolteae (ATCC BAA-613).</title>
        <authorList>
            <person name="Sudarsanam P."/>
            <person name="Ley R."/>
            <person name="Guruge J."/>
            <person name="Turnbaugh P.J."/>
            <person name="Mahowald M."/>
            <person name="Liep D."/>
            <person name="Gordon J."/>
        </authorList>
    </citation>
    <scope>NUCLEOTIDE SEQUENCE [LARGE SCALE GENOMIC DNA]</scope>
    <source>
        <strain evidence="2">ATCC BAA-613 / DSM 15670 / CCUG 46953 / JCM 12243 / WAL 16351</strain>
    </source>
</reference>
<sequence length="44" mass="5406">MAGICQDLPHYLIFSYKSLYYVKFPPFLLTYERFCHYNRINVIK</sequence>
<organism evidence="1 2">
    <name type="scientific">Enterocloster bolteae (strain ATCC BAA-613 / DSM 15670 / CCUG 46953 / JCM 12243 / WAL 16351)</name>
    <name type="common">Clostridium bolteae</name>
    <dbReference type="NCBI Taxonomy" id="411902"/>
    <lineage>
        <taxon>Bacteria</taxon>
        <taxon>Bacillati</taxon>
        <taxon>Bacillota</taxon>
        <taxon>Clostridia</taxon>
        <taxon>Lachnospirales</taxon>
        <taxon>Lachnospiraceae</taxon>
        <taxon>Enterocloster</taxon>
    </lineage>
</organism>